<reference evidence="2" key="2">
    <citation type="submission" date="2017-12" db="EMBL/GenBank/DDBJ databases">
        <title>Genome sequence of the Bar-tailed Godwit (Limosa lapponica baueri).</title>
        <authorList>
            <person name="Lima N.C.B."/>
            <person name="Parody-Merino A.M."/>
            <person name="Battley P.F."/>
            <person name="Fidler A.E."/>
            <person name="Prosdocimi F."/>
        </authorList>
    </citation>
    <scope>NUCLEOTIDE SEQUENCE [LARGE SCALE GENOMIC DNA]</scope>
</reference>
<keyword evidence="2" id="KW-1185">Reference proteome</keyword>
<proteinExistence type="predicted"/>
<dbReference type="OrthoDB" id="427644at2759"/>
<dbReference type="Proteomes" id="UP000233556">
    <property type="component" value="Unassembled WGS sequence"/>
</dbReference>
<sequence length="194" mass="21812">MGCPTEKRQRKSFLETAAYFCMKPKMGEKEVSPHSFFSIWHEFSSDFKDFWKKENKLLLQERVKEAEEVCRQKKGKSLYNIRPKHDSGIVSKNLETEIPGVLVDYSYCHSPPHPPHINTLKPRLNGARSVAGTVLAASEEIPVRGVSLCTSDMLTDHSRKAMAIHVIGLTDLTNLILPVPIPVNRLVSSRGAQS</sequence>
<protein>
    <recommendedName>
        <fullName evidence="3">Formin-2</fullName>
    </recommendedName>
</protein>
<evidence type="ECO:0008006" key="3">
    <source>
        <dbReference type="Google" id="ProtNLM"/>
    </source>
</evidence>
<dbReference type="AlphaFoldDB" id="A0A2I0TXX3"/>
<evidence type="ECO:0000313" key="2">
    <source>
        <dbReference type="Proteomes" id="UP000233556"/>
    </source>
</evidence>
<evidence type="ECO:0000313" key="1">
    <source>
        <dbReference type="EMBL" id="PKU38658.1"/>
    </source>
</evidence>
<name>A0A2I0TXX3_LIMLA</name>
<gene>
    <name evidence="1" type="ORF">llap_11035</name>
</gene>
<organism evidence="1 2">
    <name type="scientific">Limosa lapponica baueri</name>
    <dbReference type="NCBI Taxonomy" id="1758121"/>
    <lineage>
        <taxon>Eukaryota</taxon>
        <taxon>Metazoa</taxon>
        <taxon>Chordata</taxon>
        <taxon>Craniata</taxon>
        <taxon>Vertebrata</taxon>
        <taxon>Euteleostomi</taxon>
        <taxon>Archelosauria</taxon>
        <taxon>Archosauria</taxon>
        <taxon>Dinosauria</taxon>
        <taxon>Saurischia</taxon>
        <taxon>Theropoda</taxon>
        <taxon>Coelurosauria</taxon>
        <taxon>Aves</taxon>
        <taxon>Neognathae</taxon>
        <taxon>Neoaves</taxon>
        <taxon>Charadriiformes</taxon>
        <taxon>Scolopacidae</taxon>
        <taxon>Limosa</taxon>
    </lineage>
</organism>
<accession>A0A2I0TXX3</accession>
<reference evidence="2" key="1">
    <citation type="submission" date="2017-11" db="EMBL/GenBank/DDBJ databases">
        <authorList>
            <person name="Lima N.C."/>
            <person name="Parody-Merino A.M."/>
            <person name="Battley P.F."/>
            <person name="Fidler A.E."/>
            <person name="Prosdocimi F."/>
        </authorList>
    </citation>
    <scope>NUCLEOTIDE SEQUENCE [LARGE SCALE GENOMIC DNA]</scope>
</reference>
<dbReference type="EMBL" id="KZ506688">
    <property type="protein sequence ID" value="PKU38658.1"/>
    <property type="molecule type" value="Genomic_DNA"/>
</dbReference>
<dbReference type="SUPFAM" id="SSF101447">
    <property type="entry name" value="Formin homology 2 domain (FH2 domain)"/>
    <property type="match status" value="1"/>
</dbReference>
<dbReference type="InterPro" id="IPR042201">
    <property type="entry name" value="FH2_Formin_sf"/>
</dbReference>
<dbReference type="Gene3D" id="1.20.58.2220">
    <property type="entry name" value="Formin, FH2 domain"/>
    <property type="match status" value="1"/>
</dbReference>